<dbReference type="Pfam" id="PF12641">
    <property type="entry name" value="Flavodoxin_3"/>
    <property type="match status" value="1"/>
</dbReference>
<evidence type="ECO:0000259" key="1">
    <source>
        <dbReference type="PROSITE" id="PS50902"/>
    </source>
</evidence>
<dbReference type="InterPro" id="IPR001226">
    <property type="entry name" value="Flavodoxin_CS"/>
</dbReference>
<dbReference type="AlphaFoldDB" id="A0A9D2PEW8"/>
<dbReference type="GO" id="GO:0009055">
    <property type="term" value="F:electron transfer activity"/>
    <property type="evidence" value="ECO:0007669"/>
    <property type="project" value="InterPro"/>
</dbReference>
<evidence type="ECO:0000313" key="2">
    <source>
        <dbReference type="EMBL" id="HJC48776.1"/>
    </source>
</evidence>
<feature type="domain" description="Flavodoxin-like" evidence="1">
    <location>
        <begin position="3"/>
        <end position="155"/>
    </location>
</feature>
<dbReference type="Proteomes" id="UP000823883">
    <property type="component" value="Unassembled WGS sequence"/>
</dbReference>
<dbReference type="PROSITE" id="PS50902">
    <property type="entry name" value="FLAVODOXIN_LIKE"/>
    <property type="match status" value="1"/>
</dbReference>
<reference evidence="2" key="2">
    <citation type="submission" date="2021-04" db="EMBL/GenBank/DDBJ databases">
        <authorList>
            <person name="Gilroy R."/>
        </authorList>
    </citation>
    <scope>NUCLEOTIDE SEQUENCE</scope>
    <source>
        <strain evidence="2">CHK183-5548</strain>
    </source>
</reference>
<dbReference type="SUPFAM" id="SSF52218">
    <property type="entry name" value="Flavoproteins"/>
    <property type="match status" value="1"/>
</dbReference>
<sequence length="189" mass="21482">MTLDVVYVSRTGNTAVLAEKIEDLVREMAGGRYEVRVRKLEDGAGEENWDCREEILAGRRIFAGFWADRGDCSKEMARFLESLRDCTVFVFGTAGSDRPAYQGKVMARVLSHLDGSNRVPGTFMCQGKMLPGVRRKYEALAEKEPGNERVLDRIRNFDRAETHPDQEDLRMLERAVRAAGEMFPEETEK</sequence>
<comment type="caution">
    <text evidence="2">The sequence shown here is derived from an EMBL/GenBank/DDBJ whole genome shotgun (WGS) entry which is preliminary data.</text>
</comment>
<dbReference type="EMBL" id="DWWL01000078">
    <property type="protein sequence ID" value="HJC48776.1"/>
    <property type="molecule type" value="Genomic_DNA"/>
</dbReference>
<dbReference type="GO" id="GO:0016651">
    <property type="term" value="F:oxidoreductase activity, acting on NAD(P)H"/>
    <property type="evidence" value="ECO:0007669"/>
    <property type="project" value="UniProtKB-ARBA"/>
</dbReference>
<dbReference type="GO" id="GO:0010181">
    <property type="term" value="F:FMN binding"/>
    <property type="evidence" value="ECO:0007669"/>
    <property type="project" value="InterPro"/>
</dbReference>
<evidence type="ECO:0000313" key="3">
    <source>
        <dbReference type="Proteomes" id="UP000823883"/>
    </source>
</evidence>
<dbReference type="Gene3D" id="3.40.50.360">
    <property type="match status" value="1"/>
</dbReference>
<dbReference type="InterPro" id="IPR008254">
    <property type="entry name" value="Flavodoxin/NO_synth"/>
</dbReference>
<gene>
    <name evidence="2" type="ORF">IAA04_12080</name>
</gene>
<dbReference type="PROSITE" id="PS00201">
    <property type="entry name" value="FLAVODOXIN"/>
    <property type="match status" value="1"/>
</dbReference>
<protein>
    <submittedName>
        <fullName evidence="2">Flavodoxin family protein</fullName>
    </submittedName>
</protein>
<name>A0A9D2PEW8_9FIRM</name>
<reference evidence="2" key="1">
    <citation type="journal article" date="2021" name="PeerJ">
        <title>Extensive microbial diversity within the chicken gut microbiome revealed by metagenomics and culture.</title>
        <authorList>
            <person name="Gilroy R."/>
            <person name="Ravi A."/>
            <person name="Getino M."/>
            <person name="Pursley I."/>
            <person name="Horton D.L."/>
            <person name="Alikhan N.F."/>
            <person name="Baker D."/>
            <person name="Gharbi K."/>
            <person name="Hall N."/>
            <person name="Watson M."/>
            <person name="Adriaenssens E.M."/>
            <person name="Foster-Nyarko E."/>
            <person name="Jarju S."/>
            <person name="Secka A."/>
            <person name="Antonio M."/>
            <person name="Oren A."/>
            <person name="Chaudhuri R.R."/>
            <person name="La Ragione R."/>
            <person name="Hildebrand F."/>
            <person name="Pallen M.J."/>
        </authorList>
    </citation>
    <scope>NUCLEOTIDE SEQUENCE</scope>
    <source>
        <strain evidence="2">CHK183-5548</strain>
    </source>
</reference>
<dbReference type="InterPro" id="IPR029039">
    <property type="entry name" value="Flavoprotein-like_sf"/>
</dbReference>
<organism evidence="2 3">
    <name type="scientific">Candidatus Lachnoclostridium pullistercoris</name>
    <dbReference type="NCBI Taxonomy" id="2838632"/>
    <lineage>
        <taxon>Bacteria</taxon>
        <taxon>Bacillati</taxon>
        <taxon>Bacillota</taxon>
        <taxon>Clostridia</taxon>
        <taxon>Lachnospirales</taxon>
        <taxon>Lachnospiraceae</taxon>
    </lineage>
</organism>
<accession>A0A9D2PEW8</accession>
<proteinExistence type="predicted"/>